<dbReference type="Proteomes" id="UP000679848">
    <property type="component" value="Chromosome"/>
</dbReference>
<dbReference type="KEGG" id="pfaa:MM59RIKEN_23560"/>
<keyword evidence="1" id="KW-0175">Coiled coil</keyword>
<keyword evidence="3" id="KW-1185">Reference proteome</keyword>
<accession>A0A810QFP8</accession>
<organism evidence="2 3">
    <name type="scientific">Pusillibacter faecalis</name>
    <dbReference type="NCBI Taxonomy" id="2714358"/>
    <lineage>
        <taxon>Bacteria</taxon>
        <taxon>Bacillati</taxon>
        <taxon>Bacillota</taxon>
        <taxon>Clostridia</taxon>
        <taxon>Eubacteriales</taxon>
        <taxon>Oscillospiraceae</taxon>
        <taxon>Pusillibacter</taxon>
    </lineage>
</organism>
<gene>
    <name evidence="2" type="ORF">MM59RIKEN_23560</name>
</gene>
<dbReference type="EMBL" id="AP023420">
    <property type="protein sequence ID" value="BCK85037.1"/>
    <property type="molecule type" value="Genomic_DNA"/>
</dbReference>
<dbReference type="RefSeq" id="WP_178279567.1">
    <property type="nucleotide sequence ID" value="NZ_AP023420.1"/>
</dbReference>
<evidence type="ECO:0000313" key="2">
    <source>
        <dbReference type="EMBL" id="BCK85037.1"/>
    </source>
</evidence>
<proteinExistence type="predicted"/>
<protein>
    <submittedName>
        <fullName evidence="2">Uncharacterized protein</fullName>
    </submittedName>
</protein>
<evidence type="ECO:0000256" key="1">
    <source>
        <dbReference type="SAM" id="Coils"/>
    </source>
</evidence>
<evidence type="ECO:0000313" key="3">
    <source>
        <dbReference type="Proteomes" id="UP000679848"/>
    </source>
</evidence>
<dbReference type="AlphaFoldDB" id="A0A810QFP8"/>
<reference evidence="2" key="1">
    <citation type="submission" date="2020-09" db="EMBL/GenBank/DDBJ databases">
        <title>New species isolated from human feces.</title>
        <authorList>
            <person name="Kitahara M."/>
            <person name="Shigeno Y."/>
            <person name="Shime M."/>
            <person name="Matsumoto Y."/>
            <person name="Nakamura S."/>
            <person name="Motooka D."/>
            <person name="Fukuoka S."/>
            <person name="Nishikawa H."/>
            <person name="Benno Y."/>
        </authorList>
    </citation>
    <scope>NUCLEOTIDE SEQUENCE</scope>
    <source>
        <strain evidence="2">MM59</strain>
    </source>
</reference>
<sequence>MNEKHSAVCYIFRDGAFSPIQEAKSFQNEFGLDLFQYKGAIYEGRTGLCLCNLQQSQDLSGFMERHGGLESIEKQITNSLGRTGLSPRYTRPNEKKKDIFPPKERDENRVFSKDLMGKRHYYYRFYNENGIELYTLENKRDSWPTIFIPCDGFMVGIDQRSRLAEVLKWLSTLEHGIRAEIERVFNQSMAAPDRWADLGFANLLGRREEAEAHNAPIWAERQRQAKLREAELEAQARQREQELQDRYTSAIREAEQNILAGKEVVNQDINGKSLIMQLFREHGISVPLKTQGWIINTLHSIRYSPQSGQWSYRYHKGSRNSMKLPELLSKLLAAIQSKPPHVGDTADIPAIHATGSSTR</sequence>
<feature type="coiled-coil region" evidence="1">
    <location>
        <begin position="222"/>
        <end position="257"/>
    </location>
</feature>
<name>A0A810QFP8_9FIRM</name>